<dbReference type="EMBL" id="OX365700">
    <property type="protein sequence ID" value="CAI4030040.1"/>
    <property type="molecule type" value="Genomic_DNA"/>
</dbReference>
<evidence type="ECO:0000313" key="2">
    <source>
        <dbReference type="EMBL" id="CAI4030040.1"/>
    </source>
</evidence>
<evidence type="ECO:0000256" key="1">
    <source>
        <dbReference type="SAM" id="MobiDB-lite"/>
    </source>
</evidence>
<organism evidence="2 3">
    <name type="scientific">Nitrospira tepida</name>
    <dbReference type="NCBI Taxonomy" id="2973512"/>
    <lineage>
        <taxon>Bacteria</taxon>
        <taxon>Pseudomonadati</taxon>
        <taxon>Nitrospirota</taxon>
        <taxon>Nitrospiria</taxon>
        <taxon>Nitrospirales</taxon>
        <taxon>Nitrospiraceae</taxon>
        <taxon>Nitrospira</taxon>
    </lineage>
</organism>
<evidence type="ECO:0000313" key="3">
    <source>
        <dbReference type="Proteomes" id="UP001179121"/>
    </source>
</evidence>
<sequence length="103" mass="11464">MTPSQIACPRCGEPIALSDALLAQVRGTVETDLKQRHAAELQAAVWQAEARAKEPIERDLRLVREQLAEQQRKTQEAQQAELTLRKEKTALELGALPEPEEPA</sequence>
<accession>A0AA86MW33</accession>
<reference evidence="2" key="1">
    <citation type="submission" date="2022-10" db="EMBL/GenBank/DDBJ databases">
        <authorList>
            <person name="Koch H."/>
        </authorList>
    </citation>
    <scope>NUCLEOTIDE SEQUENCE</scope>
    <source>
        <strain evidence="2">DNF</strain>
    </source>
</reference>
<name>A0AA86MW33_9BACT</name>
<dbReference type="RefSeq" id="WP_289267046.1">
    <property type="nucleotide sequence ID" value="NZ_OX365700.1"/>
</dbReference>
<protein>
    <submittedName>
        <fullName evidence="2">IncF plasmid conjugative transfer pilus assembly protein TraB</fullName>
    </submittedName>
</protein>
<gene>
    <name evidence="2" type="ORF">DNFV4_00464</name>
</gene>
<keyword evidence="3" id="KW-1185">Reference proteome</keyword>
<proteinExistence type="predicted"/>
<dbReference type="AlphaFoldDB" id="A0AA86MW33"/>
<feature type="region of interest" description="Disordered" evidence="1">
    <location>
        <begin position="70"/>
        <end position="103"/>
    </location>
</feature>
<dbReference type="KEGG" id="nti:DNFV4_00464"/>
<dbReference type="Proteomes" id="UP001179121">
    <property type="component" value="Chromosome"/>
</dbReference>